<feature type="region of interest" description="Disordered" evidence="1">
    <location>
        <begin position="27"/>
        <end position="89"/>
    </location>
</feature>
<accession>A0A1Y1IK38</accession>
<evidence type="ECO:0000313" key="2">
    <source>
        <dbReference type="EMBL" id="GAQ89501.1"/>
    </source>
</evidence>
<evidence type="ECO:0000313" key="3">
    <source>
        <dbReference type="Proteomes" id="UP000054558"/>
    </source>
</evidence>
<gene>
    <name evidence="2" type="ORF">KFL_005300050</name>
</gene>
<dbReference type="Proteomes" id="UP000054558">
    <property type="component" value="Unassembled WGS sequence"/>
</dbReference>
<evidence type="ECO:0008006" key="4">
    <source>
        <dbReference type="Google" id="ProtNLM"/>
    </source>
</evidence>
<dbReference type="AlphaFoldDB" id="A0A1Y1IK38"/>
<proteinExistence type="predicted"/>
<sequence length="89" mass="9636">MTGTANTGAAKHEHHLQVKKGAVRLERHSGSAYYGSPKKEGYGGWGKAGEELDGVDTIDPRDPNYDDDAEVAKQHPKHDQKAPVAEKAK</sequence>
<dbReference type="OrthoDB" id="1899413at2759"/>
<name>A0A1Y1IK38_KLENI</name>
<feature type="compositionally biased region" description="Basic and acidic residues" evidence="1">
    <location>
        <begin position="58"/>
        <end position="89"/>
    </location>
</feature>
<evidence type="ECO:0000256" key="1">
    <source>
        <dbReference type="SAM" id="MobiDB-lite"/>
    </source>
</evidence>
<reference evidence="2 3" key="1">
    <citation type="journal article" date="2014" name="Nat. Commun.">
        <title>Klebsormidium flaccidum genome reveals primary factors for plant terrestrial adaptation.</title>
        <authorList>
            <person name="Hori K."/>
            <person name="Maruyama F."/>
            <person name="Fujisawa T."/>
            <person name="Togashi T."/>
            <person name="Yamamoto N."/>
            <person name="Seo M."/>
            <person name="Sato S."/>
            <person name="Yamada T."/>
            <person name="Mori H."/>
            <person name="Tajima N."/>
            <person name="Moriyama T."/>
            <person name="Ikeuchi M."/>
            <person name="Watanabe M."/>
            <person name="Wada H."/>
            <person name="Kobayashi K."/>
            <person name="Saito M."/>
            <person name="Masuda T."/>
            <person name="Sasaki-Sekimoto Y."/>
            <person name="Mashiguchi K."/>
            <person name="Awai K."/>
            <person name="Shimojima M."/>
            <person name="Masuda S."/>
            <person name="Iwai M."/>
            <person name="Nobusawa T."/>
            <person name="Narise T."/>
            <person name="Kondo S."/>
            <person name="Saito H."/>
            <person name="Sato R."/>
            <person name="Murakawa M."/>
            <person name="Ihara Y."/>
            <person name="Oshima-Yamada Y."/>
            <person name="Ohtaka K."/>
            <person name="Satoh M."/>
            <person name="Sonobe K."/>
            <person name="Ishii M."/>
            <person name="Ohtani R."/>
            <person name="Kanamori-Sato M."/>
            <person name="Honoki R."/>
            <person name="Miyazaki D."/>
            <person name="Mochizuki H."/>
            <person name="Umetsu J."/>
            <person name="Higashi K."/>
            <person name="Shibata D."/>
            <person name="Kamiya Y."/>
            <person name="Sato N."/>
            <person name="Nakamura Y."/>
            <person name="Tabata S."/>
            <person name="Ida S."/>
            <person name="Kurokawa K."/>
            <person name="Ohta H."/>
        </authorList>
    </citation>
    <scope>NUCLEOTIDE SEQUENCE [LARGE SCALE GENOMIC DNA]</scope>
    <source>
        <strain evidence="2 3">NIES-2285</strain>
    </source>
</reference>
<protein>
    <recommendedName>
        <fullName evidence="4">Hyaluronan/mRNA-binding protein domain-containing protein</fullName>
    </recommendedName>
</protein>
<keyword evidence="3" id="KW-1185">Reference proteome</keyword>
<dbReference type="EMBL" id="DF237479">
    <property type="protein sequence ID" value="GAQ89501.1"/>
    <property type="molecule type" value="Genomic_DNA"/>
</dbReference>
<organism evidence="2 3">
    <name type="scientific">Klebsormidium nitens</name>
    <name type="common">Green alga</name>
    <name type="synonym">Ulothrix nitens</name>
    <dbReference type="NCBI Taxonomy" id="105231"/>
    <lineage>
        <taxon>Eukaryota</taxon>
        <taxon>Viridiplantae</taxon>
        <taxon>Streptophyta</taxon>
        <taxon>Klebsormidiophyceae</taxon>
        <taxon>Klebsormidiales</taxon>
        <taxon>Klebsormidiaceae</taxon>
        <taxon>Klebsormidium</taxon>
    </lineage>
</organism>